<reference evidence="2 3" key="1">
    <citation type="submission" date="2016-01" db="EMBL/GenBank/DDBJ databases">
        <title>Complete genome and mega plasmid sequence of Sphingomonas panacis DCY99 elicits systemic resistance in rice to Xanthomonas oryzae.</title>
        <authorList>
            <person name="Kim Y.J."/>
            <person name="Yang D.C."/>
            <person name="Sing P."/>
        </authorList>
    </citation>
    <scope>NUCLEOTIDE SEQUENCE [LARGE SCALE GENOMIC DNA]</scope>
    <source>
        <strain evidence="2 3">DCY99</strain>
    </source>
</reference>
<dbReference type="OrthoDB" id="6369070at2"/>
<gene>
    <name evidence="2" type="ORF">AWL63_00475</name>
</gene>
<dbReference type="Pfam" id="PF07110">
    <property type="entry name" value="EthD"/>
    <property type="match status" value="1"/>
</dbReference>
<organism evidence="2 3">
    <name type="scientific">Sphingomonas panacis</name>
    <dbReference type="NCBI Taxonomy" id="1560345"/>
    <lineage>
        <taxon>Bacteria</taxon>
        <taxon>Pseudomonadati</taxon>
        <taxon>Pseudomonadota</taxon>
        <taxon>Alphaproteobacteria</taxon>
        <taxon>Sphingomonadales</taxon>
        <taxon>Sphingomonadaceae</taxon>
        <taxon>Sphingomonas</taxon>
    </lineage>
</organism>
<accession>A0A1B3Z5H0</accession>
<name>A0A1B3Z5H0_9SPHN</name>
<dbReference type="KEGG" id="span:AWL63_00475"/>
<dbReference type="EMBL" id="CP014168">
    <property type="protein sequence ID" value="AOH82681.1"/>
    <property type="molecule type" value="Genomic_DNA"/>
</dbReference>
<keyword evidence="3" id="KW-1185">Reference proteome</keyword>
<dbReference type="Gene3D" id="3.30.70.100">
    <property type="match status" value="1"/>
</dbReference>
<sequence>MSVSMVVLASRPTDWTHEQFTIWWRGPHADAARVLPGLTAYRHGAVTKDYDNPEAPAWDGHAVLTFADQAALDTAFSSPEWKAATAQTRGMGGRRIILITEEVDLLAETSNG</sequence>
<evidence type="ECO:0000313" key="2">
    <source>
        <dbReference type="EMBL" id="AOH82681.1"/>
    </source>
</evidence>
<evidence type="ECO:0000313" key="3">
    <source>
        <dbReference type="Proteomes" id="UP000094256"/>
    </source>
</evidence>
<feature type="domain" description="EthD" evidence="1">
    <location>
        <begin position="14"/>
        <end position="84"/>
    </location>
</feature>
<dbReference type="STRING" id="1560345.AWL63_00475"/>
<dbReference type="InterPro" id="IPR009799">
    <property type="entry name" value="EthD_dom"/>
</dbReference>
<dbReference type="NCBIfam" id="TIGR02118">
    <property type="entry name" value="EthD family reductase"/>
    <property type="match status" value="1"/>
</dbReference>
<dbReference type="RefSeq" id="WP_069203266.1">
    <property type="nucleotide sequence ID" value="NZ_CP014168.1"/>
</dbReference>
<dbReference type="Proteomes" id="UP000094256">
    <property type="component" value="Chromosome"/>
</dbReference>
<evidence type="ECO:0000259" key="1">
    <source>
        <dbReference type="Pfam" id="PF07110"/>
    </source>
</evidence>
<dbReference type="SUPFAM" id="SSF54909">
    <property type="entry name" value="Dimeric alpha+beta barrel"/>
    <property type="match status" value="1"/>
</dbReference>
<dbReference type="AlphaFoldDB" id="A0A1B3Z5H0"/>
<dbReference type="InterPro" id="IPR011008">
    <property type="entry name" value="Dimeric_a/b-barrel"/>
</dbReference>
<dbReference type="GO" id="GO:0016491">
    <property type="term" value="F:oxidoreductase activity"/>
    <property type="evidence" value="ECO:0007669"/>
    <property type="project" value="InterPro"/>
</dbReference>
<proteinExistence type="predicted"/>
<protein>
    <submittedName>
        <fullName evidence="2">Ethyl tert-butyl ether degradation protein EthD</fullName>
    </submittedName>
</protein>